<dbReference type="Pfam" id="PF00398">
    <property type="entry name" value="RrnaAD"/>
    <property type="match status" value="1"/>
</dbReference>
<name>A0A6J6D8U8_9ZZZZ</name>
<dbReference type="GO" id="GO:0003723">
    <property type="term" value="F:RNA binding"/>
    <property type="evidence" value="ECO:0007669"/>
    <property type="project" value="UniProtKB-KW"/>
</dbReference>
<dbReference type="NCBIfam" id="TIGR00755">
    <property type="entry name" value="ksgA"/>
    <property type="match status" value="1"/>
</dbReference>
<evidence type="ECO:0000313" key="8">
    <source>
        <dbReference type="EMBL" id="CAB4558673.1"/>
    </source>
</evidence>
<dbReference type="PANTHER" id="PTHR11727:SF7">
    <property type="entry name" value="DIMETHYLADENOSINE TRANSFERASE-RELATED"/>
    <property type="match status" value="1"/>
</dbReference>
<keyword evidence="1" id="KW-0963">Cytoplasm</keyword>
<dbReference type="PANTHER" id="PTHR11727">
    <property type="entry name" value="DIMETHYLADENOSINE TRANSFERASE"/>
    <property type="match status" value="1"/>
</dbReference>
<dbReference type="FunFam" id="1.10.8.100:FF:000003">
    <property type="entry name" value="Ribosomal RNA small subunit methyltransferase A"/>
    <property type="match status" value="1"/>
</dbReference>
<sequence>MVELLGAGEIRSLAAELDLRPTKKLGQNFVIDPNTIRKIVAAAQLIPTDKVVEIGPGLGSLTLGLLEKVDQLIAIEFDQKLATRLASTLKLKAPEKSCQIVHADAMNVTQLDFEPDALVANLPYNISVPVILHFLESFPSISKVLVLVQAEVAARLVAGPGSKTYGSPSAKLAWYGKASAAGVVSRSIFWPVPNVDSALVYFEKRSTPLPTSLRTEVFRVIDGAFAQRRKTLRQALSGWAGSPDQAEQMLVNAGVSPQARGEDLSIDDFIEVAKQK</sequence>
<dbReference type="HAMAP" id="MF_00607">
    <property type="entry name" value="16SrRNA_methyltr_A"/>
    <property type="match status" value="1"/>
</dbReference>
<evidence type="ECO:0000256" key="1">
    <source>
        <dbReference type="ARBA" id="ARBA00022490"/>
    </source>
</evidence>
<organism evidence="8">
    <name type="scientific">freshwater metagenome</name>
    <dbReference type="NCBI Taxonomy" id="449393"/>
    <lineage>
        <taxon>unclassified sequences</taxon>
        <taxon>metagenomes</taxon>
        <taxon>ecological metagenomes</taxon>
    </lineage>
</organism>
<dbReference type="Gene3D" id="3.40.50.150">
    <property type="entry name" value="Vaccinia Virus protein VP39"/>
    <property type="match status" value="1"/>
</dbReference>
<dbReference type="InterPro" id="IPR029063">
    <property type="entry name" value="SAM-dependent_MTases_sf"/>
</dbReference>
<feature type="domain" description="Ribosomal RNA adenine methylase transferase N-terminal" evidence="7">
    <location>
        <begin position="35"/>
        <end position="206"/>
    </location>
</feature>
<accession>A0A6J6D8U8</accession>
<dbReference type="FunFam" id="3.40.50.150:FF:000023">
    <property type="entry name" value="Ribosomal RNA small subunit methyltransferase A"/>
    <property type="match status" value="1"/>
</dbReference>
<dbReference type="InterPro" id="IPR020596">
    <property type="entry name" value="rRNA_Ade_Mease_Trfase_CS"/>
</dbReference>
<evidence type="ECO:0000259" key="7">
    <source>
        <dbReference type="SMART" id="SM00650"/>
    </source>
</evidence>
<dbReference type="EMBL" id="CAEZTB010000102">
    <property type="protein sequence ID" value="CAB4558673.1"/>
    <property type="molecule type" value="Genomic_DNA"/>
</dbReference>
<dbReference type="InterPro" id="IPR001737">
    <property type="entry name" value="KsgA/Erm"/>
</dbReference>
<evidence type="ECO:0000256" key="3">
    <source>
        <dbReference type="ARBA" id="ARBA00022603"/>
    </source>
</evidence>
<evidence type="ECO:0000256" key="6">
    <source>
        <dbReference type="ARBA" id="ARBA00022884"/>
    </source>
</evidence>
<reference evidence="8" key="1">
    <citation type="submission" date="2020-05" db="EMBL/GenBank/DDBJ databases">
        <authorList>
            <person name="Chiriac C."/>
            <person name="Salcher M."/>
            <person name="Ghai R."/>
            <person name="Kavagutti S V."/>
        </authorList>
    </citation>
    <scope>NUCLEOTIDE SEQUENCE</scope>
</reference>
<dbReference type="InterPro" id="IPR023165">
    <property type="entry name" value="rRNA_Ade_diMease-like_C"/>
</dbReference>
<evidence type="ECO:0000256" key="5">
    <source>
        <dbReference type="ARBA" id="ARBA00022691"/>
    </source>
</evidence>
<dbReference type="SUPFAM" id="SSF53335">
    <property type="entry name" value="S-adenosyl-L-methionine-dependent methyltransferases"/>
    <property type="match status" value="1"/>
</dbReference>
<keyword evidence="6" id="KW-0694">RNA-binding</keyword>
<dbReference type="AlphaFoldDB" id="A0A6J6D8U8"/>
<dbReference type="InterPro" id="IPR020598">
    <property type="entry name" value="rRNA_Ade_methylase_Trfase_N"/>
</dbReference>
<dbReference type="PROSITE" id="PS51689">
    <property type="entry name" value="SAM_RNA_A_N6_MT"/>
    <property type="match status" value="1"/>
</dbReference>
<gene>
    <name evidence="8" type="ORF">UFOPK1581_00641</name>
</gene>
<evidence type="ECO:0000256" key="2">
    <source>
        <dbReference type="ARBA" id="ARBA00022552"/>
    </source>
</evidence>
<dbReference type="Gene3D" id="1.10.8.100">
    <property type="entry name" value="Ribosomal RNA adenine dimethylase-like, domain 2"/>
    <property type="match status" value="1"/>
</dbReference>
<evidence type="ECO:0000256" key="4">
    <source>
        <dbReference type="ARBA" id="ARBA00022679"/>
    </source>
</evidence>
<dbReference type="PROSITE" id="PS01131">
    <property type="entry name" value="RRNA_A_DIMETH"/>
    <property type="match status" value="1"/>
</dbReference>
<protein>
    <submittedName>
        <fullName evidence="8">Unannotated protein</fullName>
    </submittedName>
</protein>
<proteinExistence type="inferred from homology"/>
<dbReference type="SMART" id="SM00650">
    <property type="entry name" value="rADc"/>
    <property type="match status" value="1"/>
</dbReference>
<dbReference type="GO" id="GO:0000179">
    <property type="term" value="F:rRNA (adenine-N6,N6-)-dimethyltransferase activity"/>
    <property type="evidence" value="ECO:0007669"/>
    <property type="project" value="InterPro"/>
</dbReference>
<keyword evidence="5" id="KW-0949">S-adenosyl-L-methionine</keyword>
<keyword evidence="3" id="KW-0489">Methyltransferase</keyword>
<keyword evidence="4" id="KW-0808">Transferase</keyword>
<dbReference type="GO" id="GO:0005829">
    <property type="term" value="C:cytosol"/>
    <property type="evidence" value="ECO:0007669"/>
    <property type="project" value="TreeGrafter"/>
</dbReference>
<dbReference type="InterPro" id="IPR011530">
    <property type="entry name" value="rRNA_adenine_dimethylase"/>
</dbReference>
<keyword evidence="2" id="KW-0698">rRNA processing</keyword>